<dbReference type="InterPro" id="IPR058592">
    <property type="entry name" value="Gtf3_C"/>
</dbReference>
<sequence>MYDKSQNEAGPKAKTDIVHFLEKSAFKGIEFYFNGGRKAELLSFKQVIWDIPHRLNKLTPGVVLFQYPAFNARTNTKIVQTVRKNKGAKLFYILHDVESLRHRHDDVEFLKDEINFFNQSDGLIVHNDKMLTWLKEKGVTRPMVSLQLFDYDNPQPLLSSRPFERTLCFAGNLKKSTFLSKLQLKHRLELFGPNQCDNYRGNIHYRGSFTPEFLPCKLTQNFGLIWDGGSLKTCDDKFGSYLRYNDPHKASLYLSSGLPVIIWEKAALAGFVKKHRLGILIADLHDLDGVLEQISESQYQELCINVERVAHKLRSGYFIRNAWNSLLEKEQESLK</sequence>
<dbReference type="PATRIC" id="fig|1423777.3.peg.1044"/>
<dbReference type="STRING" id="1423777.FD46_GL001009"/>
<dbReference type="RefSeq" id="WP_235805557.1">
    <property type="nucleotide sequence ID" value="NZ_AZEH01000034.1"/>
</dbReference>
<feature type="domain" description="Glucosyltransferase 3-like C-terminal" evidence="3">
    <location>
        <begin position="167"/>
        <end position="324"/>
    </location>
</feature>
<accession>A0A0R1MAG0</accession>
<reference evidence="4 5" key="1">
    <citation type="journal article" date="2015" name="Genome Announc.">
        <title>Expanding the biotechnology potential of lactobacilli through comparative genomics of 213 strains and associated genera.</title>
        <authorList>
            <person name="Sun Z."/>
            <person name="Harris H.M."/>
            <person name="McCann A."/>
            <person name="Guo C."/>
            <person name="Argimon S."/>
            <person name="Zhang W."/>
            <person name="Yang X."/>
            <person name="Jeffery I.B."/>
            <person name="Cooney J.C."/>
            <person name="Kagawa T.F."/>
            <person name="Liu W."/>
            <person name="Song Y."/>
            <person name="Salvetti E."/>
            <person name="Wrobel A."/>
            <person name="Rasinkangas P."/>
            <person name="Parkhill J."/>
            <person name="Rea M.C."/>
            <person name="O'Sullivan O."/>
            <person name="Ritari J."/>
            <person name="Douillard F.P."/>
            <person name="Paul Ross R."/>
            <person name="Yang R."/>
            <person name="Briner A.E."/>
            <person name="Felis G.E."/>
            <person name="de Vos W.M."/>
            <person name="Barrangou R."/>
            <person name="Klaenhammer T.R."/>
            <person name="Caufield P.W."/>
            <person name="Cui Y."/>
            <person name="Zhang H."/>
            <person name="O'Toole P.W."/>
        </authorList>
    </citation>
    <scope>NUCLEOTIDE SEQUENCE [LARGE SCALE GENOMIC DNA]</scope>
    <source>
        <strain evidence="4 5">DSM 19972</strain>
    </source>
</reference>
<comment type="caution">
    <text evidence="4">The sequence shown here is derived from an EMBL/GenBank/DDBJ whole genome shotgun (WGS) entry which is preliminary data.</text>
</comment>
<evidence type="ECO:0000259" key="3">
    <source>
        <dbReference type="Pfam" id="PF26337"/>
    </source>
</evidence>
<evidence type="ECO:0000256" key="1">
    <source>
        <dbReference type="ARBA" id="ARBA00022679"/>
    </source>
</evidence>
<organism evidence="4 5">
    <name type="scientific">Liquorilactobacillus oeni DSM 19972</name>
    <dbReference type="NCBI Taxonomy" id="1423777"/>
    <lineage>
        <taxon>Bacteria</taxon>
        <taxon>Bacillati</taxon>
        <taxon>Bacillota</taxon>
        <taxon>Bacilli</taxon>
        <taxon>Lactobacillales</taxon>
        <taxon>Lactobacillaceae</taxon>
        <taxon>Liquorilactobacillus</taxon>
    </lineage>
</organism>
<protein>
    <submittedName>
        <fullName evidence="4">Beta-1,6-galactofuranosyltransferase</fullName>
    </submittedName>
</protein>
<dbReference type="EMBL" id="AZEH01000034">
    <property type="protein sequence ID" value="KRL05068.1"/>
    <property type="molecule type" value="Genomic_DNA"/>
</dbReference>
<evidence type="ECO:0000313" key="4">
    <source>
        <dbReference type="EMBL" id="KRL05068.1"/>
    </source>
</evidence>
<name>A0A0R1MAG0_9LACO</name>
<evidence type="ECO:0000259" key="2">
    <source>
        <dbReference type="Pfam" id="PF26334"/>
    </source>
</evidence>
<keyword evidence="5" id="KW-1185">Reference proteome</keyword>
<proteinExistence type="predicted"/>
<dbReference type="InterPro" id="IPR058591">
    <property type="entry name" value="Gtf3_N"/>
</dbReference>
<gene>
    <name evidence="4" type="ORF">FD46_GL001009</name>
</gene>
<dbReference type="Pfam" id="PF26334">
    <property type="entry name" value="Gtf3_N"/>
    <property type="match status" value="1"/>
</dbReference>
<evidence type="ECO:0000313" key="5">
    <source>
        <dbReference type="Proteomes" id="UP000051686"/>
    </source>
</evidence>
<dbReference type="Proteomes" id="UP000051686">
    <property type="component" value="Unassembled WGS sequence"/>
</dbReference>
<dbReference type="Pfam" id="PF26337">
    <property type="entry name" value="Gtf3_C"/>
    <property type="match status" value="1"/>
</dbReference>
<keyword evidence="1 4" id="KW-0808">Transferase</keyword>
<dbReference type="AlphaFoldDB" id="A0A0R1MAG0"/>
<dbReference type="Gene3D" id="3.40.50.2000">
    <property type="entry name" value="Glycogen Phosphorylase B"/>
    <property type="match status" value="2"/>
</dbReference>
<dbReference type="GO" id="GO:0016740">
    <property type="term" value="F:transferase activity"/>
    <property type="evidence" value="ECO:0007669"/>
    <property type="project" value="UniProtKB-KW"/>
</dbReference>
<feature type="domain" description="Glucosyltransferase 3-like N-terminal" evidence="2">
    <location>
        <begin position="1"/>
        <end position="147"/>
    </location>
</feature>
<dbReference type="PIRSF" id="PIRSF007023">
    <property type="entry name" value="UDP-Galf_transf"/>
    <property type="match status" value="1"/>
</dbReference>